<dbReference type="EMBL" id="OY882864">
    <property type="protein sequence ID" value="CAK6447602.1"/>
    <property type="molecule type" value="Genomic_DNA"/>
</dbReference>
<accession>A0ABP0AAS0</accession>
<evidence type="ECO:0000313" key="2">
    <source>
        <dbReference type="Proteomes" id="UP001314169"/>
    </source>
</evidence>
<gene>
    <name evidence="1" type="ORF">MPIPNATIZW_LOCUS15908</name>
</gene>
<protein>
    <submittedName>
        <fullName evidence="1">Uncharacterized protein</fullName>
    </submittedName>
</protein>
<evidence type="ECO:0000313" key="1">
    <source>
        <dbReference type="EMBL" id="CAK6447602.1"/>
    </source>
</evidence>
<reference evidence="1" key="1">
    <citation type="submission" date="2023-12" db="EMBL/GenBank/DDBJ databases">
        <authorList>
            <person name="Brown T."/>
        </authorList>
    </citation>
    <scope>NUCLEOTIDE SEQUENCE</scope>
</reference>
<organism evidence="1 2">
    <name type="scientific">Pipistrellus nathusii</name>
    <name type="common">Nathusius' pipistrelle</name>
    <dbReference type="NCBI Taxonomy" id="59473"/>
    <lineage>
        <taxon>Eukaryota</taxon>
        <taxon>Metazoa</taxon>
        <taxon>Chordata</taxon>
        <taxon>Craniata</taxon>
        <taxon>Vertebrata</taxon>
        <taxon>Euteleostomi</taxon>
        <taxon>Mammalia</taxon>
        <taxon>Eutheria</taxon>
        <taxon>Laurasiatheria</taxon>
        <taxon>Chiroptera</taxon>
        <taxon>Yangochiroptera</taxon>
        <taxon>Vespertilionidae</taxon>
        <taxon>Pipistrellus</taxon>
    </lineage>
</organism>
<dbReference type="Proteomes" id="UP001314169">
    <property type="component" value="Chromosome 7"/>
</dbReference>
<sequence>MNSFHYVRIVATTSLPSPLAVTMREYKVLGTLPLLNFLIGHQENLRNSCEVCLIRDVHVQYKKNLNHDTRGSFSFSSQLCSRFEKTHHKCFSIFCIKVSFERGDAACVWCFWCLQFCLLRIWLKGYFSTEHEGKIILYACCDCLARTWPRMRA</sequence>
<proteinExistence type="predicted"/>
<name>A0ABP0AAS0_PIPNA</name>
<keyword evidence="2" id="KW-1185">Reference proteome</keyword>